<keyword evidence="7" id="KW-1185">Reference proteome</keyword>
<dbReference type="PANTHER" id="PTHR47344">
    <property type="entry name" value="RING ZINC FINGER PROTEIN-RELATED"/>
    <property type="match status" value="1"/>
</dbReference>
<evidence type="ECO:0000256" key="3">
    <source>
        <dbReference type="PROSITE-ProRule" id="PRU00175"/>
    </source>
</evidence>
<feature type="compositionally biased region" description="Basic residues" evidence="5">
    <location>
        <begin position="229"/>
        <end position="238"/>
    </location>
</feature>
<evidence type="ECO:0000313" key="7">
    <source>
        <dbReference type="Proteomes" id="UP000095280"/>
    </source>
</evidence>
<reference evidence="8" key="1">
    <citation type="submission" date="2016-11" db="UniProtKB">
        <authorList>
            <consortium name="WormBaseParasite"/>
        </authorList>
    </citation>
    <scope>IDENTIFICATION</scope>
</reference>
<dbReference type="Pfam" id="PF13639">
    <property type="entry name" value="zf-RING_2"/>
    <property type="match status" value="1"/>
</dbReference>
<evidence type="ECO:0000256" key="2">
    <source>
        <dbReference type="ARBA" id="ARBA00022833"/>
    </source>
</evidence>
<evidence type="ECO:0000256" key="1">
    <source>
        <dbReference type="ARBA" id="ARBA00022771"/>
    </source>
</evidence>
<feature type="region of interest" description="Disordered" evidence="5">
    <location>
        <begin position="69"/>
        <end position="101"/>
    </location>
</feature>
<dbReference type="InterPro" id="IPR001841">
    <property type="entry name" value="Znf_RING"/>
</dbReference>
<dbReference type="PROSITE" id="PS50089">
    <property type="entry name" value="ZF_RING_2"/>
    <property type="match status" value="1"/>
</dbReference>
<evidence type="ECO:0000256" key="4">
    <source>
        <dbReference type="SAM" id="Coils"/>
    </source>
</evidence>
<dbReference type="AlphaFoldDB" id="A0A1I8I2X3"/>
<feature type="compositionally biased region" description="Low complexity" evidence="5">
    <location>
        <begin position="218"/>
        <end position="228"/>
    </location>
</feature>
<name>A0A1I8I2X3_9PLAT</name>
<feature type="compositionally biased region" description="Basic and acidic residues" evidence="5">
    <location>
        <begin position="88"/>
        <end position="101"/>
    </location>
</feature>
<keyword evidence="4" id="KW-0175">Coiled coil</keyword>
<evidence type="ECO:0000313" key="8">
    <source>
        <dbReference type="WBParaSite" id="maker-uti_cns_0009564-snap-gene-0.3-mRNA-1"/>
    </source>
</evidence>
<dbReference type="SUPFAM" id="SSF57850">
    <property type="entry name" value="RING/U-box"/>
    <property type="match status" value="1"/>
</dbReference>
<protein>
    <submittedName>
        <fullName evidence="8">RING-type domain-containing protein</fullName>
    </submittedName>
</protein>
<proteinExistence type="predicted"/>
<dbReference type="PANTHER" id="PTHR47344:SF1">
    <property type="entry name" value="RING ZINC FINGER PROTEIN-RELATED"/>
    <property type="match status" value="1"/>
</dbReference>
<feature type="region of interest" description="Disordered" evidence="5">
    <location>
        <begin position="208"/>
        <end position="259"/>
    </location>
</feature>
<dbReference type="InterPro" id="IPR013083">
    <property type="entry name" value="Znf_RING/FYVE/PHD"/>
</dbReference>
<dbReference type="Proteomes" id="UP000095280">
    <property type="component" value="Unplaced"/>
</dbReference>
<evidence type="ECO:0000256" key="5">
    <source>
        <dbReference type="SAM" id="MobiDB-lite"/>
    </source>
</evidence>
<evidence type="ECO:0000259" key="6">
    <source>
        <dbReference type="PROSITE" id="PS50089"/>
    </source>
</evidence>
<keyword evidence="2" id="KW-0862">Zinc</keyword>
<keyword evidence="1 3" id="KW-0863">Zinc-finger</keyword>
<feature type="compositionally biased region" description="Acidic residues" evidence="5">
    <location>
        <begin position="75"/>
        <end position="87"/>
    </location>
</feature>
<dbReference type="Gene3D" id="3.30.40.10">
    <property type="entry name" value="Zinc/RING finger domain, C3HC4 (zinc finger)"/>
    <property type="match status" value="1"/>
</dbReference>
<organism evidence="7 8">
    <name type="scientific">Macrostomum lignano</name>
    <dbReference type="NCBI Taxonomy" id="282301"/>
    <lineage>
        <taxon>Eukaryota</taxon>
        <taxon>Metazoa</taxon>
        <taxon>Spiralia</taxon>
        <taxon>Lophotrochozoa</taxon>
        <taxon>Platyhelminthes</taxon>
        <taxon>Rhabditophora</taxon>
        <taxon>Macrostomorpha</taxon>
        <taxon>Macrostomida</taxon>
        <taxon>Macrostomidae</taxon>
        <taxon>Macrostomum</taxon>
    </lineage>
</organism>
<dbReference type="WBParaSite" id="maker-uti_cns_0009564-snap-gene-0.3-mRNA-1">
    <property type="protein sequence ID" value="maker-uti_cns_0009564-snap-gene-0.3-mRNA-1"/>
    <property type="gene ID" value="maker-uti_cns_0009564-snap-gene-0.3"/>
</dbReference>
<accession>A0A1I8I2X3</accession>
<sequence>LTAPPQHFQAPITCLICQGGLNGDSICSAMPACGHVFHRTCLAAWLSCRARPAICPACRTPAPSPPLRLYFSAAGDDEQSDGGEDETAERSAREQRDRRASEQLTRALGALRTEEAGRRLLERQLASTRRRLAQAEADLALADQRAEAKVAGRIRELESLLEVLQPAATTAATAAISDESHAVGSVQQAQQEQLGRLAKELVVRTLSYTSAPPHQSGRRLAQQQQRSRLAIHRDRRGLRASGNSEEALPPISLTPGDHGQLVLRCRAGSSGGAGVRSAVPSGESR</sequence>
<dbReference type="GO" id="GO:0008270">
    <property type="term" value="F:zinc ion binding"/>
    <property type="evidence" value="ECO:0007669"/>
    <property type="project" value="UniProtKB-KW"/>
</dbReference>
<feature type="coiled-coil region" evidence="4">
    <location>
        <begin position="118"/>
        <end position="145"/>
    </location>
</feature>
<keyword evidence="1 3" id="KW-0479">Metal-binding</keyword>
<dbReference type="SMART" id="SM00184">
    <property type="entry name" value="RING"/>
    <property type="match status" value="1"/>
</dbReference>
<feature type="domain" description="RING-type" evidence="6">
    <location>
        <begin position="14"/>
        <end position="59"/>
    </location>
</feature>